<dbReference type="SUPFAM" id="SSF69635">
    <property type="entry name" value="Type III secretory system chaperone-like"/>
    <property type="match status" value="1"/>
</dbReference>
<dbReference type="AlphaFoldDB" id="A0A2D0N7L0"/>
<sequence>MGLFDRLFGNGSEEQTQPKIKFGRYSDSYKSPSSYEAWDAALEKFEAKEYLASYRAFFDYLRDENEDNVKLRETETGIHFDLFQGSKKISGFVDDQKLKAESKVAHTEKFRVAFMRRLVELNYELEYSRFALDKEGNITIIFDTYTIDGSPYKLYYALKEVATKADKQDDLLLDEFKSLKPVDVDHLEILSDEEKEVKCDYIKEQIQRTLDEVDNGRLNKDKYAGGVAYLLLHLIYKLDYLIKPEGFMMEVLERLHRLYSTKDEKRSMAELNQIICKELRTLLERPREEFYKEMYRVPATFGITMPVSHDRVVSLIDAELHQMDWYLDNGYDKIALAIPGFICSYCMFIYAIPHPGRELFHLYFEITESDYFKALGFPNYYYDTTTHTFDKKAIKKTIRRIVDDHRDRFHKLVFPTGSLDFTTLAHFARSYLQIIRNLDMTKVD</sequence>
<keyword evidence="2" id="KW-1185">Reference proteome</keyword>
<dbReference type="Proteomes" id="UP000223913">
    <property type="component" value="Unassembled WGS sequence"/>
</dbReference>
<dbReference type="RefSeq" id="WP_099152048.1">
    <property type="nucleotide sequence ID" value="NZ_PDUD01000025.1"/>
</dbReference>
<dbReference type="OrthoDB" id="1489794at2"/>
<evidence type="ECO:0008006" key="3">
    <source>
        <dbReference type="Google" id="ProtNLM"/>
    </source>
</evidence>
<dbReference type="Gene3D" id="3.30.1460.10">
    <property type="match status" value="1"/>
</dbReference>
<evidence type="ECO:0000313" key="1">
    <source>
        <dbReference type="EMBL" id="PHN04475.1"/>
    </source>
</evidence>
<accession>A0A2D0N7L0</accession>
<dbReference type="EMBL" id="PDUD01000025">
    <property type="protein sequence ID" value="PHN04475.1"/>
    <property type="molecule type" value="Genomic_DNA"/>
</dbReference>
<proteinExistence type="predicted"/>
<reference evidence="1 2" key="1">
    <citation type="submission" date="2017-10" db="EMBL/GenBank/DDBJ databases">
        <title>The draft genome sequence of Lewinella nigricans NBRC 102662.</title>
        <authorList>
            <person name="Wang K."/>
        </authorList>
    </citation>
    <scope>NUCLEOTIDE SEQUENCE [LARGE SCALE GENOMIC DNA]</scope>
    <source>
        <strain evidence="1 2">NBRC 102662</strain>
    </source>
</reference>
<name>A0A2D0N7L0_FLAN2</name>
<protein>
    <recommendedName>
        <fullName evidence="3">YbjN domain-containing protein</fullName>
    </recommendedName>
</protein>
<evidence type="ECO:0000313" key="2">
    <source>
        <dbReference type="Proteomes" id="UP000223913"/>
    </source>
</evidence>
<gene>
    <name evidence="1" type="ORF">CRP01_20925</name>
</gene>
<comment type="caution">
    <text evidence="1">The sequence shown here is derived from an EMBL/GenBank/DDBJ whole genome shotgun (WGS) entry which is preliminary data.</text>
</comment>
<organism evidence="1 2">
    <name type="scientific">Flavilitoribacter nigricans (strain ATCC 23147 / DSM 23189 / NBRC 102662 / NCIMB 1420 / SS-2)</name>
    <name type="common">Lewinella nigricans</name>
    <dbReference type="NCBI Taxonomy" id="1122177"/>
    <lineage>
        <taxon>Bacteria</taxon>
        <taxon>Pseudomonadati</taxon>
        <taxon>Bacteroidota</taxon>
        <taxon>Saprospiria</taxon>
        <taxon>Saprospirales</taxon>
        <taxon>Lewinellaceae</taxon>
        <taxon>Flavilitoribacter</taxon>
    </lineage>
</organism>